<evidence type="ECO:0000313" key="1">
    <source>
        <dbReference type="EMBL" id="PON65594.1"/>
    </source>
</evidence>
<reference evidence="2" key="1">
    <citation type="submission" date="2016-06" db="EMBL/GenBank/DDBJ databases">
        <title>Parallel loss of symbiosis genes in relatives of nitrogen-fixing non-legume Parasponia.</title>
        <authorList>
            <person name="Van Velzen R."/>
            <person name="Holmer R."/>
            <person name="Bu F."/>
            <person name="Rutten L."/>
            <person name="Van Zeijl A."/>
            <person name="Liu W."/>
            <person name="Santuari L."/>
            <person name="Cao Q."/>
            <person name="Sharma T."/>
            <person name="Shen D."/>
            <person name="Roswanjaya Y."/>
            <person name="Wardhani T."/>
            <person name="Kalhor M.S."/>
            <person name="Jansen J."/>
            <person name="Van den Hoogen J."/>
            <person name="Gungor B."/>
            <person name="Hartog M."/>
            <person name="Hontelez J."/>
            <person name="Verver J."/>
            <person name="Yang W.-C."/>
            <person name="Schijlen E."/>
            <person name="Repin R."/>
            <person name="Schilthuizen M."/>
            <person name="Schranz E."/>
            <person name="Heidstra R."/>
            <person name="Miyata K."/>
            <person name="Fedorova E."/>
            <person name="Kohlen W."/>
            <person name="Bisseling T."/>
            <person name="Smit S."/>
            <person name="Geurts R."/>
        </authorList>
    </citation>
    <scope>NUCLEOTIDE SEQUENCE [LARGE SCALE GENOMIC DNA]</scope>
    <source>
        <strain evidence="2">cv. WU1-14</strain>
    </source>
</reference>
<accession>A0A2P5CX20</accession>
<evidence type="ECO:0000313" key="2">
    <source>
        <dbReference type="Proteomes" id="UP000237105"/>
    </source>
</evidence>
<comment type="caution">
    <text evidence="1">The sequence shown here is derived from an EMBL/GenBank/DDBJ whole genome shotgun (WGS) entry which is preliminary data.</text>
</comment>
<protein>
    <submittedName>
        <fullName evidence="1">Uncharacterized protein</fullName>
    </submittedName>
</protein>
<dbReference type="EMBL" id="JXTB01000086">
    <property type="protein sequence ID" value="PON65594.1"/>
    <property type="molecule type" value="Genomic_DNA"/>
</dbReference>
<name>A0A2P5CX20_PARAD</name>
<proteinExistence type="predicted"/>
<keyword evidence="2" id="KW-1185">Reference proteome</keyword>
<gene>
    <name evidence="1" type="ORF">PanWU01x14_116060</name>
</gene>
<sequence>MGDHERRWPPGKRIAWLVFGSVKPTRESLGDRSQLFLCRTIGGYYRTVQYKRRAVLTKNEAANDAE</sequence>
<organism evidence="1 2">
    <name type="scientific">Parasponia andersonii</name>
    <name type="common">Sponia andersonii</name>
    <dbReference type="NCBI Taxonomy" id="3476"/>
    <lineage>
        <taxon>Eukaryota</taxon>
        <taxon>Viridiplantae</taxon>
        <taxon>Streptophyta</taxon>
        <taxon>Embryophyta</taxon>
        <taxon>Tracheophyta</taxon>
        <taxon>Spermatophyta</taxon>
        <taxon>Magnoliopsida</taxon>
        <taxon>eudicotyledons</taxon>
        <taxon>Gunneridae</taxon>
        <taxon>Pentapetalae</taxon>
        <taxon>rosids</taxon>
        <taxon>fabids</taxon>
        <taxon>Rosales</taxon>
        <taxon>Cannabaceae</taxon>
        <taxon>Parasponia</taxon>
    </lineage>
</organism>
<dbReference type="Proteomes" id="UP000237105">
    <property type="component" value="Unassembled WGS sequence"/>
</dbReference>
<dbReference type="AlphaFoldDB" id="A0A2P5CX20"/>